<accession>A0ABX5NUU8</accession>
<organism evidence="1 2">
    <name type="scientific">Rhizobium wuzhouense</name>
    <dbReference type="NCBI Taxonomy" id="1986026"/>
    <lineage>
        <taxon>Bacteria</taxon>
        <taxon>Pseudomonadati</taxon>
        <taxon>Pseudomonadota</taxon>
        <taxon>Alphaproteobacteria</taxon>
        <taxon>Hyphomicrobiales</taxon>
        <taxon>Rhizobiaceae</taxon>
        <taxon>Rhizobium/Agrobacterium group</taxon>
        <taxon>Rhizobium</taxon>
    </lineage>
</organism>
<dbReference type="Proteomes" id="UP000247536">
    <property type="component" value="Unassembled WGS sequence"/>
</dbReference>
<evidence type="ECO:0000313" key="2">
    <source>
        <dbReference type="Proteomes" id="UP000247536"/>
    </source>
</evidence>
<proteinExistence type="predicted"/>
<sequence length="78" mass="9165">MHKDQSLVEIPLNDRIHELVERFGPWRTALAVLFAAWRQRKIRNVVSGLSPRMLEDIGLPVDEVQRLPPRISLWDIRL</sequence>
<protein>
    <submittedName>
        <fullName evidence="1">DUF1127 domain-containing protein</fullName>
    </submittedName>
</protein>
<evidence type="ECO:0000313" key="1">
    <source>
        <dbReference type="EMBL" id="PYB75230.1"/>
    </source>
</evidence>
<reference evidence="1 2" key="1">
    <citation type="submission" date="2018-06" db="EMBL/GenBank/DDBJ databases">
        <title>Rhizobium wuzhouense sp. nov., isolated from roots of Oryza officinalis.</title>
        <authorList>
            <person name="Yuan T."/>
        </authorList>
    </citation>
    <scope>NUCLEOTIDE SEQUENCE [LARGE SCALE GENOMIC DNA]</scope>
    <source>
        <strain evidence="1 2">W44</strain>
    </source>
</reference>
<comment type="caution">
    <text evidence="1">The sequence shown here is derived from an EMBL/GenBank/DDBJ whole genome shotgun (WGS) entry which is preliminary data.</text>
</comment>
<dbReference type="EMBL" id="QJRY01000002">
    <property type="protein sequence ID" value="PYB75230.1"/>
    <property type="molecule type" value="Genomic_DNA"/>
</dbReference>
<gene>
    <name evidence="1" type="ORF">DMY87_07175</name>
</gene>
<keyword evidence="2" id="KW-1185">Reference proteome</keyword>
<name>A0ABX5NUU8_9HYPH</name>